<sequence>MHITVKQFKEKVSVSLAFFMFFEKLVNFFVFLVLVIVLPYEIPKRSSKTKGGKNI</sequence>
<evidence type="ECO:0000256" key="1">
    <source>
        <dbReference type="SAM" id="Phobius"/>
    </source>
</evidence>
<dbReference type="AlphaFoldDB" id="A8RET1"/>
<protein>
    <submittedName>
        <fullName evidence="2">Uncharacterized protein</fullName>
    </submittedName>
</protein>
<evidence type="ECO:0000313" key="2">
    <source>
        <dbReference type="EMBL" id="EDP10060.1"/>
    </source>
</evidence>
<dbReference type="EMBL" id="ABAW02000025">
    <property type="protein sequence ID" value="EDP10060.1"/>
    <property type="molecule type" value="Genomic_DNA"/>
</dbReference>
<reference evidence="2 4" key="2">
    <citation type="submission" date="2007-09" db="EMBL/GenBank/DDBJ databases">
        <authorList>
            <person name="Fulton L."/>
            <person name="Clifton S."/>
            <person name="Fulton B."/>
            <person name="Xu J."/>
            <person name="Minx P."/>
            <person name="Pepin K.H."/>
            <person name="Johnson M."/>
            <person name="Thiruvilangam P."/>
            <person name="Bhonagiri V."/>
            <person name="Nash W.E."/>
            <person name="Mardis E.R."/>
            <person name="Wilson R.K."/>
        </authorList>
    </citation>
    <scope>NUCLEOTIDE SEQUENCE [LARGE SCALE GENOMIC DNA]</scope>
    <source>
        <strain evidence="2 4">DSM 3991</strain>
    </source>
</reference>
<organism evidence="2 4">
    <name type="scientific">Amedibacillus dolichus DSM 3991</name>
    <dbReference type="NCBI Taxonomy" id="428127"/>
    <lineage>
        <taxon>Bacteria</taxon>
        <taxon>Bacillati</taxon>
        <taxon>Bacillota</taxon>
        <taxon>Erysipelotrichia</taxon>
        <taxon>Erysipelotrichales</taxon>
        <taxon>Erysipelotrichaceae</taxon>
        <taxon>Amedibacillus</taxon>
    </lineage>
</organism>
<comment type="caution">
    <text evidence="2">The sequence shown here is derived from an EMBL/GenBank/DDBJ whole genome shotgun (WGS) entry which is preliminary data.</text>
</comment>
<dbReference type="STRING" id="428127.EUBDOL_02074"/>
<reference evidence="2 4" key="1">
    <citation type="submission" date="2007-09" db="EMBL/GenBank/DDBJ databases">
        <title>Draft genome sequence of Eubacterium dolichum (DSM 3991).</title>
        <authorList>
            <person name="Sudarsanam P."/>
            <person name="Ley R."/>
            <person name="Guruge J."/>
            <person name="Turnbaugh P.J."/>
            <person name="Mahowald M."/>
            <person name="Liep D."/>
            <person name="Gordon J."/>
        </authorList>
    </citation>
    <scope>NUCLEOTIDE SEQUENCE [LARGE SCALE GENOMIC DNA]</scope>
    <source>
        <strain evidence="2 4">DSM 3991</strain>
    </source>
</reference>
<gene>
    <name evidence="2" type="ORF">EUBDOL_02074</name>
    <name evidence="3" type="ORF">EUBDOL_02166</name>
</gene>
<feature type="transmembrane region" description="Helical" evidence="1">
    <location>
        <begin position="16"/>
        <end position="40"/>
    </location>
</feature>
<dbReference type="EMBL" id="ABAW02000025">
    <property type="protein sequence ID" value="EDP10152.1"/>
    <property type="molecule type" value="Genomic_DNA"/>
</dbReference>
<name>A8RET1_9FIRM</name>
<accession>A8RET1</accession>
<keyword evidence="1" id="KW-0472">Membrane</keyword>
<proteinExistence type="predicted"/>
<evidence type="ECO:0000313" key="3">
    <source>
        <dbReference type="EMBL" id="EDP10152.1"/>
    </source>
</evidence>
<dbReference type="Proteomes" id="UP000004090">
    <property type="component" value="Unassembled WGS sequence"/>
</dbReference>
<keyword evidence="1" id="KW-1133">Transmembrane helix</keyword>
<keyword evidence="1" id="KW-0812">Transmembrane</keyword>
<dbReference type="HOGENOM" id="CLU_3025482_0_0_9"/>
<evidence type="ECO:0000313" key="4">
    <source>
        <dbReference type="Proteomes" id="UP000004090"/>
    </source>
</evidence>